<organism evidence="3 4">
    <name type="scientific">Spartinivicinus marinus</name>
    <dbReference type="NCBI Taxonomy" id="2994442"/>
    <lineage>
        <taxon>Bacteria</taxon>
        <taxon>Pseudomonadati</taxon>
        <taxon>Pseudomonadota</taxon>
        <taxon>Gammaproteobacteria</taxon>
        <taxon>Oceanospirillales</taxon>
        <taxon>Zooshikellaceae</taxon>
        <taxon>Spartinivicinus</taxon>
    </lineage>
</organism>
<sequence length="317" mass="36093">MNRYQLAVIAVVTGGLISYLSFSLTNSNHQEIKKDIITNKTDQSIHSDLQPVFIKKITASHYIIQQLLSYDKSSLLLAAIEGQPQLTNSFELITQQCPSTQTHTCIALFGNLLPKNHPKDLKKLLINLYRLYLADQFSNSKTPEPLIANSLQEVLGNELFQTLKEPQASQQLTSLFQRLENESKESEQYEQTLFEIESLLDNSLTKQESLAAELKLLEHSSNKSEQEILKQAKAIQDKYYSAEKAHANPLTQKQHQEYQQQELAVLENIDKQYPHLTEVEKQRIISSQLAELRAKIYYPTKSNTSSEQNSSSEPALQ</sequence>
<dbReference type="RefSeq" id="WP_180568389.1">
    <property type="nucleotide sequence ID" value="NZ_JACCKB010000013.1"/>
</dbReference>
<feature type="coiled-coil region" evidence="1">
    <location>
        <begin position="172"/>
        <end position="199"/>
    </location>
</feature>
<evidence type="ECO:0000256" key="1">
    <source>
        <dbReference type="SAM" id="Coils"/>
    </source>
</evidence>
<name>A0A853HX88_9GAMM</name>
<proteinExistence type="predicted"/>
<feature type="region of interest" description="Disordered" evidence="2">
    <location>
        <begin position="298"/>
        <end position="317"/>
    </location>
</feature>
<evidence type="ECO:0000256" key="2">
    <source>
        <dbReference type="SAM" id="MobiDB-lite"/>
    </source>
</evidence>
<gene>
    <name evidence="3" type="ORF">H0A36_10085</name>
</gene>
<keyword evidence="1" id="KW-0175">Coiled coil</keyword>
<comment type="caution">
    <text evidence="3">The sequence shown here is derived from an EMBL/GenBank/DDBJ whole genome shotgun (WGS) entry which is preliminary data.</text>
</comment>
<dbReference type="EMBL" id="JACCKB010000013">
    <property type="protein sequence ID" value="NYZ66360.1"/>
    <property type="molecule type" value="Genomic_DNA"/>
</dbReference>
<accession>A0A853HX88</accession>
<protein>
    <submittedName>
        <fullName evidence="3">Uncharacterized protein</fullName>
    </submittedName>
</protein>
<keyword evidence="4" id="KW-1185">Reference proteome</keyword>
<dbReference type="Proteomes" id="UP000569732">
    <property type="component" value="Unassembled WGS sequence"/>
</dbReference>
<evidence type="ECO:0000313" key="3">
    <source>
        <dbReference type="EMBL" id="NYZ66360.1"/>
    </source>
</evidence>
<feature type="compositionally biased region" description="Low complexity" evidence="2">
    <location>
        <begin position="302"/>
        <end position="317"/>
    </location>
</feature>
<reference evidence="3 4" key="1">
    <citation type="submission" date="2020-07" db="EMBL/GenBank/DDBJ databases">
        <title>Endozoicomonas sp. nov., isolated from sediment.</title>
        <authorList>
            <person name="Gu T."/>
        </authorList>
    </citation>
    <scope>NUCLEOTIDE SEQUENCE [LARGE SCALE GENOMIC DNA]</scope>
    <source>
        <strain evidence="3 4">SM1973</strain>
    </source>
</reference>
<evidence type="ECO:0000313" key="4">
    <source>
        <dbReference type="Proteomes" id="UP000569732"/>
    </source>
</evidence>
<dbReference type="AlphaFoldDB" id="A0A853HX88"/>